<dbReference type="KEGG" id="loa:LOAG_06238"/>
<name>A0A1S0TZY6_LOALO</name>
<dbReference type="AlphaFoldDB" id="A0A1S0TZY6"/>
<evidence type="ECO:0000313" key="1">
    <source>
        <dbReference type="EMBL" id="EFO22251.2"/>
    </source>
</evidence>
<dbReference type="EMBL" id="JH712068">
    <property type="protein sequence ID" value="EFO22251.2"/>
    <property type="molecule type" value="Genomic_DNA"/>
</dbReference>
<gene>
    <name evidence="1" type="ORF">LOAG_06238</name>
</gene>
<organism evidence="1">
    <name type="scientific">Loa loa</name>
    <name type="common">Eye worm</name>
    <name type="synonym">Filaria loa</name>
    <dbReference type="NCBI Taxonomy" id="7209"/>
    <lineage>
        <taxon>Eukaryota</taxon>
        <taxon>Metazoa</taxon>
        <taxon>Ecdysozoa</taxon>
        <taxon>Nematoda</taxon>
        <taxon>Chromadorea</taxon>
        <taxon>Rhabditida</taxon>
        <taxon>Spirurina</taxon>
        <taxon>Spiruromorpha</taxon>
        <taxon>Filarioidea</taxon>
        <taxon>Onchocercidae</taxon>
        <taxon>Loa</taxon>
    </lineage>
</organism>
<dbReference type="RefSeq" id="XP_020302638.1">
    <property type="nucleotide sequence ID" value="XM_020447096.1"/>
</dbReference>
<reference evidence="1" key="1">
    <citation type="submission" date="2012-04" db="EMBL/GenBank/DDBJ databases">
        <title>The Genome Sequence of Loa loa.</title>
        <authorList>
            <consortium name="The Broad Institute Genome Sequencing Platform"/>
            <consortium name="Broad Institute Genome Sequencing Center for Infectious Disease"/>
            <person name="Nutman T.B."/>
            <person name="Fink D.L."/>
            <person name="Russ C."/>
            <person name="Young S."/>
            <person name="Zeng Q."/>
            <person name="Gargeya S."/>
            <person name="Alvarado L."/>
            <person name="Berlin A."/>
            <person name="Chapman S.B."/>
            <person name="Chen Z."/>
            <person name="Freedman E."/>
            <person name="Gellesch M."/>
            <person name="Goldberg J."/>
            <person name="Griggs A."/>
            <person name="Gujja S."/>
            <person name="Heilman E.R."/>
            <person name="Heiman D."/>
            <person name="Howarth C."/>
            <person name="Mehta T."/>
            <person name="Neiman D."/>
            <person name="Pearson M."/>
            <person name="Roberts A."/>
            <person name="Saif S."/>
            <person name="Shea T."/>
            <person name="Shenoy N."/>
            <person name="Sisk P."/>
            <person name="Stolte C."/>
            <person name="Sykes S."/>
            <person name="White J."/>
            <person name="Yandava C."/>
            <person name="Haas B."/>
            <person name="Henn M.R."/>
            <person name="Nusbaum C."/>
            <person name="Birren B."/>
        </authorList>
    </citation>
    <scope>NUCLEOTIDE SEQUENCE [LARGE SCALE GENOMIC DNA]</scope>
</reference>
<protein>
    <submittedName>
        <fullName evidence="1">Uncharacterized protein</fullName>
    </submittedName>
</protein>
<dbReference type="OrthoDB" id="5852717at2759"/>
<dbReference type="OMA" id="SMICIPD"/>
<proteinExistence type="predicted"/>
<dbReference type="CTD" id="9943650"/>
<dbReference type="InParanoid" id="A0A1S0TZY6"/>
<dbReference type="GeneID" id="9943650"/>
<sequence>MEPTGYKFWCCRCTRNVVNDVAGINYNSSLFNGVVVTRQPLPSNQSNCCPNNLSLSNYASETKNSFNVRTYELDDDSEMRISMKRLKEESANITTIVLDNLISESENVNPAEVTTNEQKVMENFLQKQDSIENMHNMEDIVLSDVNEEDPWKLITGNEQQITRIGGDHKEHIVHDNFNDIANYDGKEEFNEMNDISDNFSISEQTSKLESFQGNISQIKQPKIKLNEVEFMMNVSETNDSEDVGNFSNSIINLTTFTNRKLSTNTNESDHLSMICIPDDNLIPKKESAQNVNILMGVERKNVSTSERDIEAFVQSNKMYANDVSSSSTSDSDEAPEIIISTKNHQKILNITKESGMTDISMRKQMNTKDEDILEDDK</sequence>
<accession>A0A1S0TZY6</accession>